<dbReference type="Proteomes" id="UP001500620">
    <property type="component" value="Unassembled WGS sequence"/>
</dbReference>
<dbReference type="Pfam" id="PF19457">
    <property type="entry name" value="DUF5994"/>
    <property type="match status" value="1"/>
</dbReference>
<evidence type="ECO:0000256" key="1">
    <source>
        <dbReference type="SAM" id="MobiDB-lite"/>
    </source>
</evidence>
<protein>
    <submittedName>
        <fullName evidence="2">Uncharacterized protein</fullName>
    </submittedName>
</protein>
<gene>
    <name evidence="2" type="ORF">GCM10022255_049820</name>
</gene>
<comment type="caution">
    <text evidence="2">The sequence shown here is derived from an EMBL/GenBank/DDBJ whole genome shotgun (WGS) entry which is preliminary data.</text>
</comment>
<organism evidence="2 3">
    <name type="scientific">Dactylosporangium darangshiense</name>
    <dbReference type="NCBI Taxonomy" id="579108"/>
    <lineage>
        <taxon>Bacteria</taxon>
        <taxon>Bacillati</taxon>
        <taxon>Actinomycetota</taxon>
        <taxon>Actinomycetes</taxon>
        <taxon>Micromonosporales</taxon>
        <taxon>Micromonosporaceae</taxon>
        <taxon>Dactylosporangium</taxon>
    </lineage>
</organism>
<dbReference type="RefSeq" id="WP_345129555.1">
    <property type="nucleotide sequence ID" value="NZ_BAABAT010000013.1"/>
</dbReference>
<keyword evidence="3" id="KW-1185">Reference proteome</keyword>
<name>A0ABP8DCD5_9ACTN</name>
<feature type="region of interest" description="Disordered" evidence="1">
    <location>
        <begin position="117"/>
        <end position="143"/>
    </location>
</feature>
<dbReference type="InterPro" id="IPR046036">
    <property type="entry name" value="DUF5994"/>
</dbReference>
<reference evidence="3" key="1">
    <citation type="journal article" date="2019" name="Int. J. Syst. Evol. Microbiol.">
        <title>The Global Catalogue of Microorganisms (GCM) 10K type strain sequencing project: providing services to taxonomists for standard genome sequencing and annotation.</title>
        <authorList>
            <consortium name="The Broad Institute Genomics Platform"/>
            <consortium name="The Broad Institute Genome Sequencing Center for Infectious Disease"/>
            <person name="Wu L."/>
            <person name="Ma J."/>
        </authorList>
    </citation>
    <scope>NUCLEOTIDE SEQUENCE [LARGE SCALE GENOMIC DNA]</scope>
    <source>
        <strain evidence="3">JCM 17441</strain>
    </source>
</reference>
<evidence type="ECO:0000313" key="2">
    <source>
        <dbReference type="EMBL" id="GAA4252554.1"/>
    </source>
</evidence>
<accession>A0ABP8DCD5</accession>
<proteinExistence type="predicted"/>
<dbReference type="EMBL" id="BAABAT010000013">
    <property type="protein sequence ID" value="GAA4252554.1"/>
    <property type="molecule type" value="Genomic_DNA"/>
</dbReference>
<evidence type="ECO:0000313" key="3">
    <source>
        <dbReference type="Proteomes" id="UP001500620"/>
    </source>
</evidence>
<feature type="compositionally biased region" description="Low complexity" evidence="1">
    <location>
        <begin position="126"/>
        <end position="143"/>
    </location>
</feature>
<sequence length="143" mass="15546">MTDDVHDPGPAPPAGVRLEFRTAPGASVAFDGAWWPRTRNSVGELAALIQALEIRRTRVRLLMLNPYGWRDRPRRIDAGGRVVRIEWITMLDRSVVIGATDKDQRIDLRLIVPAGDQRAVPPQPPLTTGGAATAGIPAAEAEP</sequence>